<keyword evidence="8" id="KW-0863">Zinc-finger</keyword>
<feature type="zinc finger region" description="C3H1-type" evidence="8">
    <location>
        <begin position="24"/>
        <end position="53"/>
    </location>
</feature>
<dbReference type="GO" id="GO:0031251">
    <property type="term" value="C:PAN complex"/>
    <property type="evidence" value="ECO:0007669"/>
    <property type="project" value="UniProtKB-UniRule"/>
</dbReference>
<feature type="binding site" evidence="7">
    <location>
        <position position="317"/>
    </location>
    <ligand>
        <name>ATP</name>
        <dbReference type="ChEBI" id="CHEBI:30616"/>
    </ligand>
</feature>
<keyword evidence="2 7" id="KW-0963">Cytoplasm</keyword>
<dbReference type="Proteomes" id="UP001281003">
    <property type="component" value="Unassembled WGS sequence"/>
</dbReference>
<dbReference type="Gene3D" id="1.10.510.10">
    <property type="entry name" value="Transferase(Phosphotransferase) domain 1"/>
    <property type="match status" value="1"/>
</dbReference>
<feature type="coiled-coil region" evidence="7">
    <location>
        <begin position="529"/>
        <end position="567"/>
    </location>
</feature>
<feature type="compositionally biased region" description="Polar residues" evidence="9">
    <location>
        <begin position="72"/>
        <end position="95"/>
    </location>
</feature>
<keyword evidence="12" id="KW-1185">Reference proteome</keyword>
<dbReference type="PROSITE" id="PS50103">
    <property type="entry name" value="ZF_C3H1"/>
    <property type="match status" value="1"/>
</dbReference>
<comment type="function">
    <text evidence="7">Regulatory subunit of the poly(A)-nuclease (PAN) deadenylation complex, one of two cytoplasmic mRNA deadenylases involved in mRNA turnover. PAN specifically shortens poly(A) tails of RNA and the activity is stimulated by poly(A)-binding protein PAB1. PAN deadenylation is followed by rapid degradation of the shortened mRNA tails by the CCR4-NOT complex. Deadenylated mRNAs are then degraded by two alternative mechanisms, namely exosome-mediated 3'-5' exonucleolytic degradation, or deadenlyation-dependent mRNA decaping and subsequent 5'-3' exonucleolytic degradation by XRN1. May also be involved in post-transcriptional maturation of mRNA poly(A) tails. PAN3 acts as a positive regulator for PAN activity, recruiting the catalytic subunit PAN2 to mRNA via its interaction with RNA and with PAB1.</text>
</comment>
<feature type="region of interest" description="Disordered" evidence="9">
    <location>
        <begin position="1"/>
        <end position="24"/>
    </location>
</feature>
<evidence type="ECO:0000256" key="1">
    <source>
        <dbReference type="ARBA" id="ARBA00004496"/>
    </source>
</evidence>
<dbReference type="PANTHER" id="PTHR12272">
    <property type="entry name" value="DEADENYLATION COMPLEX SUBUNIT PAN3"/>
    <property type="match status" value="1"/>
</dbReference>
<gene>
    <name evidence="7" type="primary">PAN3</name>
    <name evidence="11" type="ORF">B0T20DRAFT_454791</name>
</gene>
<feature type="region of interest" description="Knob domain" evidence="7">
    <location>
        <begin position="568"/>
        <end position="670"/>
    </location>
</feature>
<comment type="caution">
    <text evidence="7">Lacks conserved residue(s) required for the propagation of feature annotation.</text>
</comment>
<sequence length="670" mass="75399">MAATRYNSGDLRRQVGSPRAKNRDTKDTLCRNIVIYGHCRWEDSGCTFNHDQNKASNPQTDLNSRRAFNVESPSFTPANQQQSAGKKSTFSSQAASAAPFTPRGVGSSTPTLPQASDSSIFNPAAIREFTPQNYDVGNTIPQNGTQSVTQDGSLYNDPFSIGSMGQTLPPTSQYNPYANDPTNMAGAGAGLYQPAGFGNGLVHPPNYHLYQPPSELYRPSLQPYQRTTYDFFIPKDRRENLQKKLFHMQQLLPSEYTNSSKSGRSLTLPDSGLPNLDRWHSLFPLDTKATRNSTCFGYPSWMYKAQNNKNGRHFALRRIEGYRLTNEKAILNVTKEWKKIINANIVTVHEAFTTEFFGDSSLIFVYDFHPLSETLYDHHFPPNNSHNRLRNANKIPENVLWSYVCQIANALLAIHNAKLAARCLEMSKIIWENNRIRLAACSILDVLHHDNPRKSIEELQQEDFVKFGRIILGLATNTPTVNFNNCEAYLAAMAPRYSAQLKGVLQWLIMPSPPGETKTVEILLGGITTHLANFANYVMQESDEKEFHLMRELENGRIARLMFKLSVVNERGDACGVHNWSETGERLLLKLFRDYVFHQVDADGKARLDTNHYLSCLSKLDASSEEQILLTSRDNATVFVVSYRSIRQMLDRAYGELGKESKPSTAGATI</sequence>
<evidence type="ECO:0000256" key="5">
    <source>
        <dbReference type="ARBA" id="ARBA00022840"/>
    </source>
</evidence>
<feature type="compositionally biased region" description="Polar residues" evidence="9">
    <location>
        <begin position="106"/>
        <end position="118"/>
    </location>
</feature>
<dbReference type="PANTHER" id="PTHR12272:SF11">
    <property type="entry name" value="PAN2-PAN3 DEADENYLATION COMPLEX SUBUNIT PAN3"/>
    <property type="match status" value="1"/>
</dbReference>
<evidence type="ECO:0000256" key="6">
    <source>
        <dbReference type="ARBA" id="ARBA00023054"/>
    </source>
</evidence>
<dbReference type="GO" id="GO:0000932">
    <property type="term" value="C:P-body"/>
    <property type="evidence" value="ECO:0007669"/>
    <property type="project" value="TreeGrafter"/>
</dbReference>
<accession>A0AAE0PA58</accession>
<comment type="domain">
    <text evidence="7">The N-terminal zinc finger binds to poly(A) RNA.</text>
</comment>
<dbReference type="InterPro" id="IPR011009">
    <property type="entry name" value="Kinase-like_dom_sf"/>
</dbReference>
<dbReference type="InterPro" id="IPR000571">
    <property type="entry name" value="Znf_CCCH"/>
</dbReference>
<reference evidence="11" key="1">
    <citation type="journal article" date="2023" name="Mol. Phylogenet. Evol.">
        <title>Genome-scale phylogeny and comparative genomics of the fungal order Sordariales.</title>
        <authorList>
            <person name="Hensen N."/>
            <person name="Bonometti L."/>
            <person name="Westerberg I."/>
            <person name="Brannstrom I.O."/>
            <person name="Guillou S."/>
            <person name="Cros-Aarteil S."/>
            <person name="Calhoun S."/>
            <person name="Haridas S."/>
            <person name="Kuo A."/>
            <person name="Mondo S."/>
            <person name="Pangilinan J."/>
            <person name="Riley R."/>
            <person name="LaButti K."/>
            <person name="Andreopoulos B."/>
            <person name="Lipzen A."/>
            <person name="Chen C."/>
            <person name="Yan M."/>
            <person name="Daum C."/>
            <person name="Ng V."/>
            <person name="Clum A."/>
            <person name="Steindorff A."/>
            <person name="Ohm R.A."/>
            <person name="Martin F."/>
            <person name="Silar P."/>
            <person name="Natvig D.O."/>
            <person name="Lalanne C."/>
            <person name="Gautier V."/>
            <person name="Ament-Velasquez S.L."/>
            <person name="Kruys A."/>
            <person name="Hutchinson M.I."/>
            <person name="Powell A.J."/>
            <person name="Barry K."/>
            <person name="Miller A.N."/>
            <person name="Grigoriev I.V."/>
            <person name="Debuchy R."/>
            <person name="Gladieux P."/>
            <person name="Hiltunen Thoren M."/>
            <person name="Johannesson H."/>
        </authorList>
    </citation>
    <scope>NUCLEOTIDE SEQUENCE</scope>
    <source>
        <strain evidence="11">FGSC 1904</strain>
    </source>
</reference>
<dbReference type="GO" id="GO:0008143">
    <property type="term" value="F:poly(A) binding"/>
    <property type="evidence" value="ECO:0007669"/>
    <property type="project" value="TreeGrafter"/>
</dbReference>
<keyword evidence="4 7" id="KW-0547">Nucleotide-binding</keyword>
<dbReference type="HAMAP" id="MF_03181">
    <property type="entry name" value="PAN3"/>
    <property type="match status" value="1"/>
</dbReference>
<evidence type="ECO:0000256" key="8">
    <source>
        <dbReference type="PROSITE-ProRule" id="PRU00723"/>
    </source>
</evidence>
<feature type="binding site" evidence="7">
    <location>
        <begin position="427"/>
        <end position="428"/>
    </location>
    <ligand>
        <name>ATP</name>
        <dbReference type="ChEBI" id="CHEBI:30616"/>
    </ligand>
</feature>
<evidence type="ECO:0000256" key="7">
    <source>
        <dbReference type="HAMAP-Rule" id="MF_03181"/>
    </source>
</evidence>
<proteinExistence type="inferred from homology"/>
<feature type="binding site" evidence="7">
    <location>
        <begin position="367"/>
        <end position="374"/>
    </location>
    <ligand>
        <name>ATP</name>
        <dbReference type="ChEBI" id="CHEBI:30616"/>
    </ligand>
</feature>
<dbReference type="EMBL" id="JAUTDP010000009">
    <property type="protein sequence ID" value="KAK3396148.1"/>
    <property type="molecule type" value="Genomic_DNA"/>
</dbReference>
<keyword evidence="8" id="KW-0479">Metal-binding</keyword>
<evidence type="ECO:0000313" key="12">
    <source>
        <dbReference type="Proteomes" id="UP001281003"/>
    </source>
</evidence>
<dbReference type="GO" id="GO:0008270">
    <property type="term" value="F:zinc ion binding"/>
    <property type="evidence" value="ECO:0007669"/>
    <property type="project" value="UniProtKB-KW"/>
</dbReference>
<dbReference type="InterPro" id="IPR030844">
    <property type="entry name" value="PAN3"/>
</dbReference>
<dbReference type="Gene3D" id="1.10.287.3700">
    <property type="match status" value="1"/>
</dbReference>
<evidence type="ECO:0000313" key="11">
    <source>
        <dbReference type="EMBL" id="KAK3396148.1"/>
    </source>
</evidence>
<evidence type="ECO:0000256" key="9">
    <source>
        <dbReference type="SAM" id="MobiDB-lite"/>
    </source>
</evidence>
<evidence type="ECO:0000256" key="2">
    <source>
        <dbReference type="ARBA" id="ARBA00022490"/>
    </source>
</evidence>
<comment type="domain">
    <text evidence="7">The pseudokinase domain, the coiled-coil (CC), and C-terminal knob domain (CK) form a structural unit (PKC) that forms an extensive high-affinity interaction surface for PAN2.</text>
</comment>
<comment type="caution">
    <text evidence="11">The sequence shown here is derived from an EMBL/GenBank/DDBJ whole genome shotgun (WGS) entry which is preliminary data.</text>
</comment>
<keyword evidence="8" id="KW-0862">Zinc</keyword>
<dbReference type="GO" id="GO:0006397">
    <property type="term" value="P:mRNA processing"/>
    <property type="evidence" value="ECO:0007669"/>
    <property type="project" value="UniProtKB-KW"/>
</dbReference>
<name>A0AAE0PA58_SORBR</name>
<dbReference type="Pfam" id="PF25586">
    <property type="entry name" value="zf-CCCH_PAN3"/>
    <property type="match status" value="1"/>
</dbReference>
<dbReference type="InterPro" id="IPR041332">
    <property type="entry name" value="Pan3_CK"/>
</dbReference>
<reference evidence="11" key="2">
    <citation type="submission" date="2023-07" db="EMBL/GenBank/DDBJ databases">
        <authorList>
            <consortium name="Lawrence Berkeley National Laboratory"/>
            <person name="Haridas S."/>
            <person name="Hensen N."/>
            <person name="Bonometti L."/>
            <person name="Westerberg I."/>
            <person name="Brannstrom I.O."/>
            <person name="Guillou S."/>
            <person name="Cros-Aarteil S."/>
            <person name="Calhoun S."/>
            <person name="Kuo A."/>
            <person name="Mondo S."/>
            <person name="Pangilinan J."/>
            <person name="Riley R."/>
            <person name="LaButti K."/>
            <person name="Andreopoulos B."/>
            <person name="Lipzen A."/>
            <person name="Chen C."/>
            <person name="Yanf M."/>
            <person name="Daum C."/>
            <person name="Ng V."/>
            <person name="Clum A."/>
            <person name="Steindorff A."/>
            <person name="Ohm R."/>
            <person name="Martin F."/>
            <person name="Silar P."/>
            <person name="Natvig D."/>
            <person name="Lalanne C."/>
            <person name="Gautier V."/>
            <person name="Ament-velasquez S.L."/>
            <person name="Kruys A."/>
            <person name="Hutchinson M.I."/>
            <person name="Powell A.J."/>
            <person name="Barry K."/>
            <person name="Miller A.N."/>
            <person name="Grigoriev I.V."/>
            <person name="Debuchy R."/>
            <person name="Gladieux P."/>
            <person name="Thoren M.H."/>
            <person name="Johannesson H."/>
        </authorList>
    </citation>
    <scope>NUCLEOTIDE SEQUENCE</scope>
    <source>
        <strain evidence="11">FGSC 1904</strain>
    </source>
</reference>
<dbReference type="GO" id="GO:0000289">
    <property type="term" value="P:nuclear-transcribed mRNA poly(A) tail shortening"/>
    <property type="evidence" value="ECO:0007669"/>
    <property type="project" value="UniProtKB-UniRule"/>
</dbReference>
<keyword evidence="5 7" id="KW-0067">ATP-binding</keyword>
<organism evidence="11 12">
    <name type="scientific">Sordaria brevicollis</name>
    <dbReference type="NCBI Taxonomy" id="83679"/>
    <lineage>
        <taxon>Eukaryota</taxon>
        <taxon>Fungi</taxon>
        <taxon>Dikarya</taxon>
        <taxon>Ascomycota</taxon>
        <taxon>Pezizomycotina</taxon>
        <taxon>Sordariomycetes</taxon>
        <taxon>Sordariomycetidae</taxon>
        <taxon>Sordariales</taxon>
        <taxon>Sordariaceae</taxon>
        <taxon>Sordaria</taxon>
    </lineage>
</organism>
<comment type="subunit">
    <text evidence="7">Homodimer. Forms a heterotrimer with a catalytic subunit PAN2 to form the poly(A)-nuclease (PAN) deadenylation complex. Interacts (via PAM-2 motif) with poly(A)-binding protein PAB1 (via PABC domain), conferring substrate specificity of the enzyme complex.</text>
</comment>
<feature type="region of interest" description="Disordered" evidence="9">
    <location>
        <begin position="72"/>
        <end position="118"/>
    </location>
</feature>
<feature type="domain" description="C3H1-type" evidence="10">
    <location>
        <begin position="24"/>
        <end position="53"/>
    </location>
</feature>
<dbReference type="AlphaFoldDB" id="A0AAE0PA58"/>
<protein>
    <recommendedName>
        <fullName evidence="7">PAN2-PAN3 deadenylation complex subunit PAN3</fullName>
    </recommendedName>
    <alternativeName>
        <fullName evidence="7">PAB1P-dependent poly(A)-specific ribonuclease</fullName>
    </alternativeName>
    <alternativeName>
        <fullName evidence="7">Poly(A)-nuclease deadenylation complex subunit 3</fullName>
        <shortName evidence="7">PAN deadenylation complex subunit 3</shortName>
    </alternativeName>
</protein>
<dbReference type="GO" id="GO:0005524">
    <property type="term" value="F:ATP binding"/>
    <property type="evidence" value="ECO:0007669"/>
    <property type="project" value="UniProtKB-UniRule"/>
</dbReference>
<comment type="subcellular location">
    <subcellularLocation>
        <location evidence="1 7">Cytoplasm</location>
    </subcellularLocation>
</comment>
<comment type="domain">
    <text evidence="7">Contains a pseudokinase domain. The protein kinase domain is predicted to be catalytically inactive because some of the residues important for catalytic activity are substituted and it lacks the equivalent of the binding site for a peptide substrate. However, it has retained an ATP-binding site and ATP-binding is required for mRNA degradation, stimulating the activity of the PAN2 nuclease in vitro. The nucleotide-binding site is juxtaposed to the RNase active site of PAN2 in the complex and may actually bind nucleosides of a poly(A) RNA rather than ATP, feeding the poly(A)-tail to the active site of the deadenylase and thus increasing the efficiency with which this distributive enzyme degrades oligo(A) RNAs.</text>
</comment>
<comment type="similarity">
    <text evidence="7">Belongs to the protein kinase superfamily. PAN3 family.</text>
</comment>
<keyword evidence="3 7" id="KW-0507">mRNA processing</keyword>
<dbReference type="SUPFAM" id="SSF56112">
    <property type="entry name" value="Protein kinase-like (PK-like)"/>
    <property type="match status" value="1"/>
</dbReference>
<dbReference type="Gene3D" id="6.10.250.3160">
    <property type="match status" value="1"/>
</dbReference>
<evidence type="ECO:0000256" key="4">
    <source>
        <dbReference type="ARBA" id="ARBA00022741"/>
    </source>
</evidence>
<keyword evidence="6 7" id="KW-0175">Coiled coil</keyword>
<dbReference type="Gene3D" id="1.20.5.5160">
    <property type="match status" value="1"/>
</dbReference>
<evidence type="ECO:0000259" key="10">
    <source>
        <dbReference type="PROSITE" id="PS50103"/>
    </source>
</evidence>
<evidence type="ECO:0000256" key="3">
    <source>
        <dbReference type="ARBA" id="ARBA00022664"/>
    </source>
</evidence>
<dbReference type="Pfam" id="PF18101">
    <property type="entry name" value="Pan3_CK"/>
    <property type="match status" value="1"/>
</dbReference>
<feature type="region of interest" description="Disordered" evidence="9">
    <location>
        <begin position="133"/>
        <end position="153"/>
    </location>
</feature>